<dbReference type="HOGENOM" id="CLU_047429_1_0_1"/>
<proteinExistence type="inferred from homology"/>
<accession>A0A0D2H6N1</accession>
<dbReference type="VEuPathDB" id="FungiDB:Z518_04007"/>
<comment type="subcellular location">
    <subcellularLocation>
        <location evidence="1">Nucleus</location>
    </subcellularLocation>
</comment>
<dbReference type="GO" id="GO:0000398">
    <property type="term" value="P:mRNA splicing, via spliceosome"/>
    <property type="evidence" value="ECO:0007669"/>
    <property type="project" value="TreeGrafter"/>
</dbReference>
<dbReference type="PANTHER" id="PTHR13486:SF2">
    <property type="entry name" value="SPLICING FACTOR C9ORF78"/>
    <property type="match status" value="1"/>
</dbReference>
<keyword evidence="3" id="KW-0539">Nucleus</keyword>
<feature type="compositionally biased region" description="Basic and acidic residues" evidence="4">
    <location>
        <begin position="291"/>
        <end position="308"/>
    </location>
</feature>
<dbReference type="GO" id="GO:0005681">
    <property type="term" value="C:spliceosomal complex"/>
    <property type="evidence" value="ECO:0007669"/>
    <property type="project" value="TreeGrafter"/>
</dbReference>
<gene>
    <name evidence="5" type="ORF">Z518_04007</name>
</gene>
<feature type="compositionally biased region" description="Low complexity" evidence="4">
    <location>
        <begin position="345"/>
        <end position="360"/>
    </location>
</feature>
<evidence type="ECO:0000313" key="5">
    <source>
        <dbReference type="EMBL" id="KIX06033.1"/>
    </source>
</evidence>
<dbReference type="GeneID" id="25292078"/>
<dbReference type="InterPro" id="IPR010756">
    <property type="entry name" value="Tls1-like"/>
</dbReference>
<dbReference type="RefSeq" id="XP_013273169.1">
    <property type="nucleotide sequence ID" value="XM_013417715.1"/>
</dbReference>
<name>A0A0D2H6N1_9EURO</name>
<evidence type="ECO:0000256" key="1">
    <source>
        <dbReference type="ARBA" id="ARBA00004123"/>
    </source>
</evidence>
<reference evidence="5 6" key="1">
    <citation type="submission" date="2015-01" db="EMBL/GenBank/DDBJ databases">
        <title>The Genome Sequence of Rhinocladiella mackenzie CBS 650.93.</title>
        <authorList>
            <consortium name="The Broad Institute Genomics Platform"/>
            <person name="Cuomo C."/>
            <person name="de Hoog S."/>
            <person name="Gorbushina A."/>
            <person name="Stielow B."/>
            <person name="Teixiera M."/>
            <person name="Abouelleil A."/>
            <person name="Chapman S.B."/>
            <person name="Priest M."/>
            <person name="Young S.K."/>
            <person name="Wortman J."/>
            <person name="Nusbaum C."/>
            <person name="Birren B."/>
        </authorList>
    </citation>
    <scope>NUCLEOTIDE SEQUENCE [LARGE SCALE GENOMIC DNA]</scope>
    <source>
        <strain evidence="5 6">CBS 650.93</strain>
    </source>
</reference>
<dbReference type="OrthoDB" id="5627at2759"/>
<feature type="compositionally biased region" description="Polar residues" evidence="4">
    <location>
        <begin position="20"/>
        <end position="29"/>
    </location>
</feature>
<evidence type="ECO:0000256" key="3">
    <source>
        <dbReference type="ARBA" id="ARBA00023242"/>
    </source>
</evidence>
<evidence type="ECO:0000313" key="6">
    <source>
        <dbReference type="Proteomes" id="UP000053617"/>
    </source>
</evidence>
<dbReference type="EMBL" id="KN847477">
    <property type="protein sequence ID" value="KIX06033.1"/>
    <property type="molecule type" value="Genomic_DNA"/>
</dbReference>
<keyword evidence="6" id="KW-1185">Reference proteome</keyword>
<dbReference type="AlphaFoldDB" id="A0A0D2H6N1"/>
<feature type="region of interest" description="Disordered" evidence="4">
    <location>
        <begin position="64"/>
        <end position="101"/>
    </location>
</feature>
<dbReference type="Proteomes" id="UP000053617">
    <property type="component" value="Unassembled WGS sequence"/>
</dbReference>
<evidence type="ECO:0000256" key="4">
    <source>
        <dbReference type="SAM" id="MobiDB-lite"/>
    </source>
</evidence>
<feature type="compositionally biased region" description="Basic and acidic residues" evidence="4">
    <location>
        <begin position="245"/>
        <end position="284"/>
    </location>
</feature>
<dbReference type="PANTHER" id="PTHR13486">
    <property type="entry name" value="TELOMERE LENGTH AND SILENCING PROTEIN 1 TLS1 FAMILY MEMBER"/>
    <property type="match status" value="1"/>
</dbReference>
<protein>
    <submittedName>
        <fullName evidence="5">Uncharacterized protein</fullName>
    </submittedName>
</protein>
<dbReference type="Pfam" id="PF07052">
    <property type="entry name" value="Hep_59"/>
    <property type="match status" value="1"/>
</dbReference>
<organism evidence="5 6">
    <name type="scientific">Rhinocladiella mackenziei CBS 650.93</name>
    <dbReference type="NCBI Taxonomy" id="1442369"/>
    <lineage>
        <taxon>Eukaryota</taxon>
        <taxon>Fungi</taxon>
        <taxon>Dikarya</taxon>
        <taxon>Ascomycota</taxon>
        <taxon>Pezizomycotina</taxon>
        <taxon>Eurotiomycetes</taxon>
        <taxon>Chaetothyriomycetidae</taxon>
        <taxon>Chaetothyriales</taxon>
        <taxon>Herpotrichiellaceae</taxon>
        <taxon>Rhinocladiella</taxon>
    </lineage>
</organism>
<comment type="similarity">
    <text evidence="2">Belongs to the TLS1 family.</text>
</comment>
<feature type="region of interest" description="Disordered" evidence="4">
    <location>
        <begin position="140"/>
        <end position="360"/>
    </location>
</feature>
<feature type="region of interest" description="Disordered" evidence="4">
    <location>
        <begin position="1"/>
        <end position="49"/>
    </location>
</feature>
<sequence>MEEAAVFRSSKRRKFARAQHVQSPESTSVALPAPAEGEATHADGDETQVENGAEVDIANLIRARKQHRKPAAGVQFSNSDSTRKTNEDNSNSPVAKADESVDKPIDITNRFIGSTGQVVNVDRHMIAFIDAEMAKRRNELISSSDNPQRGGDEESRKTLSTPAEGNIWPVKMPPSNHPSSARQLSEVDLGSSAHDSNIARTQAALERAKAGQAPVEEEPKPQRPRKPRIGRDGKPMKPPPRKRRNSEDIARDALVEQVLHENRLDIYDADDLEQRRNPENRGQEVDDSDADERLAKQFRQEFFDAMAERHHRNKTSSQPKGPGAGTESKGPKLGGSRSARAKMAQMQQQQQQHGQVSGKK</sequence>
<evidence type="ECO:0000256" key="2">
    <source>
        <dbReference type="ARBA" id="ARBA00007643"/>
    </source>
</evidence>